<dbReference type="Proteomes" id="UP001341840">
    <property type="component" value="Unassembled WGS sequence"/>
</dbReference>
<comment type="caution">
    <text evidence="2">The sequence shown here is derived from an EMBL/GenBank/DDBJ whole genome shotgun (WGS) entry which is preliminary data.</text>
</comment>
<feature type="region of interest" description="Disordered" evidence="1">
    <location>
        <begin position="23"/>
        <end position="52"/>
    </location>
</feature>
<proteinExistence type="predicted"/>
<gene>
    <name evidence="2" type="ORF">PIB30_056365</name>
</gene>
<name>A0ABU6QIZ2_9FABA</name>
<accession>A0ABU6QIZ2</accession>
<evidence type="ECO:0000313" key="2">
    <source>
        <dbReference type="EMBL" id="MED6111880.1"/>
    </source>
</evidence>
<organism evidence="2 3">
    <name type="scientific">Stylosanthes scabra</name>
    <dbReference type="NCBI Taxonomy" id="79078"/>
    <lineage>
        <taxon>Eukaryota</taxon>
        <taxon>Viridiplantae</taxon>
        <taxon>Streptophyta</taxon>
        <taxon>Embryophyta</taxon>
        <taxon>Tracheophyta</taxon>
        <taxon>Spermatophyta</taxon>
        <taxon>Magnoliopsida</taxon>
        <taxon>eudicotyledons</taxon>
        <taxon>Gunneridae</taxon>
        <taxon>Pentapetalae</taxon>
        <taxon>rosids</taxon>
        <taxon>fabids</taxon>
        <taxon>Fabales</taxon>
        <taxon>Fabaceae</taxon>
        <taxon>Papilionoideae</taxon>
        <taxon>50 kb inversion clade</taxon>
        <taxon>dalbergioids sensu lato</taxon>
        <taxon>Dalbergieae</taxon>
        <taxon>Pterocarpus clade</taxon>
        <taxon>Stylosanthes</taxon>
    </lineage>
</organism>
<sequence>MRPLRWFPSTSPVCNHRVFWSPAKSESTATASSDFQPPTTPSSRNRRPPSSK</sequence>
<feature type="non-terminal residue" evidence="2">
    <location>
        <position position="52"/>
    </location>
</feature>
<dbReference type="EMBL" id="JASCZI010000450">
    <property type="protein sequence ID" value="MED6111880.1"/>
    <property type="molecule type" value="Genomic_DNA"/>
</dbReference>
<evidence type="ECO:0000313" key="3">
    <source>
        <dbReference type="Proteomes" id="UP001341840"/>
    </source>
</evidence>
<keyword evidence="3" id="KW-1185">Reference proteome</keyword>
<feature type="compositionally biased region" description="Polar residues" evidence="1">
    <location>
        <begin position="24"/>
        <end position="36"/>
    </location>
</feature>
<evidence type="ECO:0000256" key="1">
    <source>
        <dbReference type="SAM" id="MobiDB-lite"/>
    </source>
</evidence>
<protein>
    <submittedName>
        <fullName evidence="2">Uncharacterized protein</fullName>
    </submittedName>
</protein>
<reference evidence="2 3" key="1">
    <citation type="journal article" date="2023" name="Plants (Basel)">
        <title>Bridging the Gap: Combining Genomics and Transcriptomics Approaches to Understand Stylosanthes scabra, an Orphan Legume from the Brazilian Caatinga.</title>
        <authorList>
            <person name="Ferreira-Neto J.R.C."/>
            <person name="da Silva M.D."/>
            <person name="Binneck E."/>
            <person name="de Melo N.F."/>
            <person name="da Silva R.H."/>
            <person name="de Melo A.L.T.M."/>
            <person name="Pandolfi V."/>
            <person name="Bustamante F.O."/>
            <person name="Brasileiro-Vidal A.C."/>
            <person name="Benko-Iseppon A.M."/>
        </authorList>
    </citation>
    <scope>NUCLEOTIDE SEQUENCE [LARGE SCALE GENOMIC DNA]</scope>
    <source>
        <tissue evidence="2">Leaves</tissue>
    </source>
</reference>